<dbReference type="GO" id="GO:0032259">
    <property type="term" value="P:methylation"/>
    <property type="evidence" value="ECO:0007669"/>
    <property type="project" value="UniProtKB-KW"/>
</dbReference>
<dbReference type="InterPro" id="IPR029026">
    <property type="entry name" value="tRNA_m1G_MTases_N"/>
</dbReference>
<dbReference type="GO" id="GO:0008173">
    <property type="term" value="F:RNA methyltransferase activity"/>
    <property type="evidence" value="ECO:0007669"/>
    <property type="project" value="InterPro"/>
</dbReference>
<dbReference type="CDD" id="cd18082">
    <property type="entry name" value="SpoU-like_family"/>
    <property type="match status" value="1"/>
</dbReference>
<dbReference type="Gene3D" id="3.40.1280.10">
    <property type="match status" value="1"/>
</dbReference>
<comment type="caution">
    <text evidence="4">The sequence shown here is derived from an EMBL/GenBank/DDBJ whole genome shotgun (WGS) entry which is preliminary data.</text>
</comment>
<evidence type="ECO:0000313" key="4">
    <source>
        <dbReference type="EMBL" id="KKL94402.1"/>
    </source>
</evidence>
<keyword evidence="2" id="KW-0808">Transferase</keyword>
<evidence type="ECO:0000256" key="2">
    <source>
        <dbReference type="ARBA" id="ARBA00022679"/>
    </source>
</evidence>
<dbReference type="SUPFAM" id="SSF75217">
    <property type="entry name" value="alpha/beta knot"/>
    <property type="match status" value="1"/>
</dbReference>
<dbReference type="AlphaFoldDB" id="A0A0F9J5C9"/>
<name>A0A0F9J5C9_9ZZZZ</name>
<dbReference type="GO" id="GO:0003723">
    <property type="term" value="F:RNA binding"/>
    <property type="evidence" value="ECO:0007669"/>
    <property type="project" value="InterPro"/>
</dbReference>
<evidence type="ECO:0000256" key="1">
    <source>
        <dbReference type="ARBA" id="ARBA00022603"/>
    </source>
</evidence>
<dbReference type="GO" id="GO:0006396">
    <property type="term" value="P:RNA processing"/>
    <property type="evidence" value="ECO:0007669"/>
    <property type="project" value="InterPro"/>
</dbReference>
<dbReference type="InterPro" id="IPR001537">
    <property type="entry name" value="SpoU_MeTrfase"/>
</dbReference>
<feature type="domain" description="tRNA/rRNA methyltransferase SpoU type" evidence="3">
    <location>
        <begin position="95"/>
        <end position="231"/>
    </location>
</feature>
<reference evidence="4" key="1">
    <citation type="journal article" date="2015" name="Nature">
        <title>Complex archaea that bridge the gap between prokaryotes and eukaryotes.</title>
        <authorList>
            <person name="Spang A."/>
            <person name="Saw J.H."/>
            <person name="Jorgensen S.L."/>
            <person name="Zaremba-Niedzwiedzka K."/>
            <person name="Martijn J."/>
            <person name="Lind A.E."/>
            <person name="van Eijk R."/>
            <person name="Schleper C."/>
            <person name="Guy L."/>
            <person name="Ettema T.J."/>
        </authorList>
    </citation>
    <scope>NUCLEOTIDE SEQUENCE</scope>
</reference>
<dbReference type="PANTHER" id="PTHR43191:SF2">
    <property type="entry name" value="RRNA METHYLTRANSFERASE 3, MITOCHONDRIAL"/>
    <property type="match status" value="1"/>
</dbReference>
<sequence>MKKYRRYNKKSEYSYTLGIIPTIELLKAKPEAIAKIVTHSKLNKDTLKLVNGYIKKHHVTAECNDQLISKLSTKENCCMVGFFKKYYPALGGGNHVVLVNPRNPGNLGTITRCMLAFDFTDLAIIRPAVDIFAPKTIRASMGALFAISFQLFNSMTEYKEVFNNHNLYAFMADGQSTLEKVNFEYPCSLVFGNESSGLSNECKKLGNSVQILHSMRVDSLNLSISTGIVLHYLYVQGK</sequence>
<evidence type="ECO:0000259" key="3">
    <source>
        <dbReference type="Pfam" id="PF00588"/>
    </source>
</evidence>
<dbReference type="Pfam" id="PF00588">
    <property type="entry name" value="SpoU_methylase"/>
    <property type="match status" value="1"/>
</dbReference>
<dbReference type="InterPro" id="IPR029028">
    <property type="entry name" value="Alpha/beta_knot_MTases"/>
</dbReference>
<gene>
    <name evidence="4" type="ORF">LCGC14_1865040</name>
</gene>
<dbReference type="InterPro" id="IPR051259">
    <property type="entry name" value="rRNA_Methyltransferase"/>
</dbReference>
<dbReference type="EMBL" id="LAZR01018933">
    <property type="protein sequence ID" value="KKL94402.1"/>
    <property type="molecule type" value="Genomic_DNA"/>
</dbReference>
<protein>
    <recommendedName>
        <fullName evidence="3">tRNA/rRNA methyltransferase SpoU type domain-containing protein</fullName>
    </recommendedName>
</protein>
<organism evidence="4">
    <name type="scientific">marine sediment metagenome</name>
    <dbReference type="NCBI Taxonomy" id="412755"/>
    <lineage>
        <taxon>unclassified sequences</taxon>
        <taxon>metagenomes</taxon>
        <taxon>ecological metagenomes</taxon>
    </lineage>
</organism>
<proteinExistence type="predicted"/>
<keyword evidence="1" id="KW-0489">Methyltransferase</keyword>
<dbReference type="PANTHER" id="PTHR43191">
    <property type="entry name" value="RRNA METHYLTRANSFERASE 3"/>
    <property type="match status" value="1"/>
</dbReference>
<accession>A0A0F9J5C9</accession>